<dbReference type="PROSITE" id="PS50297">
    <property type="entry name" value="ANK_REP_REGION"/>
    <property type="match status" value="1"/>
</dbReference>
<sequence>MFVFRPRPEEARGLKDIHLLCLKGDRDGLLKLLPDPRAVEALTKTGETPLMLAALMGHVEIVAILRQHQASLGATNDCGRNALCYTADDIFNDLRRKSFSDQFIETDTEGAKLRRFLIAEALQNPGQEKPQHHRNSDHSTETTIFIRNQNSIEMFRRVTNVRIPRSRVHHKQSLRKGQKSTTSKNFAAIKAPGDIYPRAYAVSGWAKPKPAKYPDLLDGYRWTQLALAVARTIGFHFKRHRLDMGGESGTVKEKKIGRFFASHAEIQVATWYCVELLVAHGLKPVASRTFLSRHLTDLSHANLGNARRAIIDMTKPPCKSCGLYLRLLSRMTGIVFEVHHQKTAERIPDEVVNRSYDLCPSEGLAESVDGGSEAGWSDDGMDENAMTGCDDRVMDDCDDDHVMEDCDDDRVMEDCGDDRVMEDCGDDIVEDCGNDDADGDRCANSQTERNDIEASPTPSDYQYLTLGTPLLSPLRQRATSEASSVTIVESLGPDDRELEVEGVDKINVEYPLIILFSESIAHKSFSLHFTVALQAQDALEPALA</sequence>
<dbReference type="GeneID" id="19276684"/>
<evidence type="ECO:0000256" key="1">
    <source>
        <dbReference type="PROSITE-ProRule" id="PRU00023"/>
    </source>
</evidence>
<feature type="repeat" description="ANK" evidence="1">
    <location>
        <begin position="45"/>
        <end position="77"/>
    </location>
</feature>
<dbReference type="SMART" id="SM00248">
    <property type="entry name" value="ANK"/>
    <property type="match status" value="1"/>
</dbReference>
<dbReference type="HOGENOM" id="CLU_500678_0_0_1"/>
<dbReference type="Pfam" id="PF24120">
    <property type="entry name" value="SsdA_C"/>
    <property type="match status" value="1"/>
</dbReference>
<dbReference type="InterPro" id="IPR002110">
    <property type="entry name" value="Ankyrin_rpt"/>
</dbReference>
<name>W3WR22_PESFW</name>
<reference evidence="5" key="1">
    <citation type="journal article" date="2015" name="BMC Genomics">
        <title>Genomic and transcriptomic analysis of the endophytic fungus Pestalotiopsis fici reveals its lifestyle and high potential for synthesis of natural products.</title>
        <authorList>
            <person name="Wang X."/>
            <person name="Zhang X."/>
            <person name="Liu L."/>
            <person name="Xiang M."/>
            <person name="Wang W."/>
            <person name="Sun X."/>
            <person name="Che Y."/>
            <person name="Guo L."/>
            <person name="Liu G."/>
            <person name="Guo L."/>
            <person name="Wang C."/>
            <person name="Yin W.B."/>
            <person name="Stadler M."/>
            <person name="Zhang X."/>
            <person name="Liu X."/>
        </authorList>
    </citation>
    <scope>NUCLEOTIDE SEQUENCE [LARGE SCALE GENOMIC DNA]</scope>
    <source>
        <strain evidence="5">W106-1 / CGMCC3.15140</strain>
    </source>
</reference>
<protein>
    <recommendedName>
        <fullName evidence="3">Single-strand DNA deaminase toxin A-like C-terminal domain-containing protein</fullName>
    </recommendedName>
</protein>
<dbReference type="Pfam" id="PF12796">
    <property type="entry name" value="Ank_2"/>
    <property type="match status" value="1"/>
</dbReference>
<evidence type="ECO:0000256" key="2">
    <source>
        <dbReference type="SAM" id="MobiDB-lite"/>
    </source>
</evidence>
<keyword evidence="1" id="KW-0040">ANK repeat</keyword>
<dbReference type="SUPFAM" id="SSF48403">
    <property type="entry name" value="Ankyrin repeat"/>
    <property type="match status" value="1"/>
</dbReference>
<dbReference type="Proteomes" id="UP000030651">
    <property type="component" value="Unassembled WGS sequence"/>
</dbReference>
<dbReference type="OrthoDB" id="433924at2759"/>
<dbReference type="Gene3D" id="1.25.40.20">
    <property type="entry name" value="Ankyrin repeat-containing domain"/>
    <property type="match status" value="1"/>
</dbReference>
<feature type="region of interest" description="Disordered" evidence="2">
    <location>
        <begin position="435"/>
        <end position="460"/>
    </location>
</feature>
<proteinExistence type="predicted"/>
<organism evidence="4 5">
    <name type="scientific">Pestalotiopsis fici (strain W106-1 / CGMCC3.15140)</name>
    <dbReference type="NCBI Taxonomy" id="1229662"/>
    <lineage>
        <taxon>Eukaryota</taxon>
        <taxon>Fungi</taxon>
        <taxon>Dikarya</taxon>
        <taxon>Ascomycota</taxon>
        <taxon>Pezizomycotina</taxon>
        <taxon>Sordariomycetes</taxon>
        <taxon>Xylariomycetidae</taxon>
        <taxon>Amphisphaeriales</taxon>
        <taxon>Sporocadaceae</taxon>
        <taxon>Pestalotiopsis</taxon>
    </lineage>
</organism>
<evidence type="ECO:0000259" key="3">
    <source>
        <dbReference type="Pfam" id="PF24120"/>
    </source>
</evidence>
<accession>W3WR22</accession>
<evidence type="ECO:0000313" key="5">
    <source>
        <dbReference type="Proteomes" id="UP000030651"/>
    </source>
</evidence>
<dbReference type="RefSeq" id="XP_007838443.1">
    <property type="nucleotide sequence ID" value="XM_007840252.1"/>
</dbReference>
<dbReference type="InterPro" id="IPR036770">
    <property type="entry name" value="Ankyrin_rpt-contain_sf"/>
</dbReference>
<dbReference type="InterPro" id="IPR057517">
    <property type="entry name" value="SsdA-like_C"/>
</dbReference>
<keyword evidence="5" id="KW-1185">Reference proteome</keyword>
<dbReference type="EMBL" id="KI912117">
    <property type="protein sequence ID" value="ETS76284.1"/>
    <property type="molecule type" value="Genomic_DNA"/>
</dbReference>
<dbReference type="AlphaFoldDB" id="W3WR22"/>
<dbReference type="PROSITE" id="PS50088">
    <property type="entry name" value="ANK_REPEAT"/>
    <property type="match status" value="1"/>
</dbReference>
<feature type="domain" description="Single-strand DNA deaminase toxin A-like C-terminal" evidence="3">
    <location>
        <begin position="201"/>
        <end position="268"/>
    </location>
</feature>
<dbReference type="InParanoid" id="W3WR22"/>
<evidence type="ECO:0000313" key="4">
    <source>
        <dbReference type="EMBL" id="ETS76284.1"/>
    </source>
</evidence>
<gene>
    <name evidence="4" type="ORF">PFICI_11671</name>
</gene>
<dbReference type="KEGG" id="pfy:PFICI_11671"/>